<organism evidence="2 3">
    <name type="scientific">Prunus armeniaca</name>
    <name type="common">Apricot</name>
    <name type="synonym">Armeniaca vulgaris</name>
    <dbReference type="NCBI Taxonomy" id="36596"/>
    <lineage>
        <taxon>Eukaryota</taxon>
        <taxon>Viridiplantae</taxon>
        <taxon>Streptophyta</taxon>
        <taxon>Embryophyta</taxon>
        <taxon>Tracheophyta</taxon>
        <taxon>Spermatophyta</taxon>
        <taxon>Magnoliopsida</taxon>
        <taxon>eudicotyledons</taxon>
        <taxon>Gunneridae</taxon>
        <taxon>Pentapetalae</taxon>
        <taxon>rosids</taxon>
        <taxon>fabids</taxon>
        <taxon>Rosales</taxon>
        <taxon>Rosaceae</taxon>
        <taxon>Amygdaloideae</taxon>
        <taxon>Amygdaleae</taxon>
        <taxon>Prunus</taxon>
    </lineage>
</organism>
<sequence length="120" mass="13419">MVGVYVMLGSVITTTVAQALSQALPGFPDKCGNLTIPYPFGRLSHHCNTSTEPPTALWGNIIVTAFSLDEAEMQVLQYIARDCYDKQGNNTFDNDPCPPKWLQRCKKYHLGNLYYLSCQI</sequence>
<dbReference type="AlphaFoldDB" id="A0A6J5UKW4"/>
<dbReference type="PANTHER" id="PTHR33491">
    <property type="entry name" value="OSJNBA0016N04.9 PROTEIN"/>
    <property type="match status" value="1"/>
</dbReference>
<evidence type="ECO:0008006" key="4">
    <source>
        <dbReference type="Google" id="ProtNLM"/>
    </source>
</evidence>
<evidence type="ECO:0000313" key="3">
    <source>
        <dbReference type="Proteomes" id="UP000507222"/>
    </source>
</evidence>
<accession>A0A6J5UKW4</accession>
<dbReference type="Proteomes" id="UP000507222">
    <property type="component" value="Unassembled WGS sequence"/>
</dbReference>
<protein>
    <recommendedName>
        <fullName evidence="4">Wall-associated receptor kinase galacturonan-binding domain-containing protein</fullName>
    </recommendedName>
</protein>
<evidence type="ECO:0000256" key="1">
    <source>
        <dbReference type="SAM" id="SignalP"/>
    </source>
</evidence>
<proteinExistence type="predicted"/>
<reference evidence="2 3" key="1">
    <citation type="submission" date="2020-05" db="EMBL/GenBank/DDBJ databases">
        <authorList>
            <person name="Campoy J."/>
            <person name="Schneeberger K."/>
            <person name="Spophaly S."/>
        </authorList>
    </citation>
    <scope>NUCLEOTIDE SEQUENCE [LARGE SCALE GENOMIC DNA]</scope>
    <source>
        <strain evidence="2">PruArmRojPasFocal</strain>
    </source>
</reference>
<gene>
    <name evidence="2" type="ORF">CURHAP_LOCUS25759</name>
</gene>
<evidence type="ECO:0000313" key="2">
    <source>
        <dbReference type="EMBL" id="CAB4276603.1"/>
    </source>
</evidence>
<feature type="chain" id="PRO_5027058531" description="Wall-associated receptor kinase galacturonan-binding domain-containing protein" evidence="1">
    <location>
        <begin position="18"/>
        <end position="120"/>
    </location>
</feature>
<keyword evidence="1" id="KW-0732">Signal</keyword>
<feature type="signal peptide" evidence="1">
    <location>
        <begin position="1"/>
        <end position="17"/>
    </location>
</feature>
<dbReference type="EMBL" id="CAEKDK010000004">
    <property type="protein sequence ID" value="CAB4276603.1"/>
    <property type="molecule type" value="Genomic_DNA"/>
</dbReference>
<name>A0A6J5UKW4_PRUAR</name>